<feature type="compositionally biased region" description="Basic and acidic residues" evidence="1">
    <location>
        <begin position="607"/>
        <end position="624"/>
    </location>
</feature>
<feature type="domain" description="BTB" evidence="2">
    <location>
        <begin position="52"/>
        <end position="121"/>
    </location>
</feature>
<reference evidence="3 4" key="1">
    <citation type="submission" date="2021-06" db="EMBL/GenBank/DDBJ databases">
        <authorList>
            <person name="Palmer J.M."/>
        </authorList>
    </citation>
    <scope>NUCLEOTIDE SEQUENCE [LARGE SCALE GENOMIC DNA]</scope>
    <source>
        <strain evidence="3 4">CL_MEX2019</strain>
        <tissue evidence="3">Muscle</tissue>
    </source>
</reference>
<feature type="region of interest" description="Disordered" evidence="1">
    <location>
        <begin position="954"/>
        <end position="981"/>
    </location>
</feature>
<feature type="compositionally biased region" description="Basic residues" evidence="1">
    <location>
        <begin position="371"/>
        <end position="383"/>
    </location>
</feature>
<feature type="region of interest" description="Disordered" evidence="1">
    <location>
        <begin position="607"/>
        <end position="731"/>
    </location>
</feature>
<feature type="compositionally biased region" description="Basic residues" evidence="1">
    <location>
        <begin position="698"/>
        <end position="715"/>
    </location>
</feature>
<feature type="region of interest" description="Disordered" evidence="1">
    <location>
        <begin position="812"/>
        <end position="841"/>
    </location>
</feature>
<dbReference type="Proteomes" id="UP001352852">
    <property type="component" value="Unassembled WGS sequence"/>
</dbReference>
<name>A0ABU7CKY9_9TELE</name>
<sequence>MLGLPNNLIRLHSMPLVFSFEVDGEMWCYQKPGFEALLLAELQRQQRCSQFCDTLLKAGGVSVPAHSCILSAISPHFSSALSSTPTPPSGQSRLLEFQALRACTLLHIIRLLYSGEMAGEGESEKQEAIFAAAQLGINGLVEVTKSRGRLGGGMEQYTDVGVQTEPLRMDEDEGRTVGWRREVRDGFAYLWKETLSDRGRDMGTQTEEQLVNSCTPAPPAVPYETIDISALHSLVQTDAQQFVPVTLVYPLDENQVVQCSSTSSKCLQESITSGSTSVAIVAPQHTPVCPTLPHFSTQAASCVADPQSCGADPNPKEWEGERLEQFEGNIAGFINYFLNPESSENSSRGRGRGERRPRGARGARMGQQGTRRPKGRTARRGRGRFTQLVDVQEIGVGKLQKVFLHRWVVITPRTGQGGGTVGRKLYQKPREELEPAQKYPRRRGRGKVFEVDQSRDVQQGCDEGVKHTQWGRRDTTQQLTKASLFCSPSLHPMLSPPAPYVSPALSLHHTPQVPPPAPPPHEDQPEQIDRLLEEVMMGLDILPSNKATHSQFSLPTSSNTVSSSGSSAVQKKQQTQIIRSEVPVLQQQCEGELNDMLENLLQLFEQHDESSNTRKEDETQDKSSSEASQPLTVLKKDRRVKGHGETPRLQPQVNHSQTPGVQRHDADLSNNRLQTPEASPCSAVSSENSEEKTIPPTKKPKKRMTNLFSLKKKKTSSQDPKATSVQDQTEQQLQQIPMVRLERNSLLSVRSALCQSPEEKSPSEAQTSSVKCSLWGRFGKNWVTKSYPIRSRLKEAQIKEFMPFLEQNLEKKADKPRRCRRGRPKKKENLLSSSHIESSPTLVQPQSMGFCCTNDQTDKKPEGHKEDLIKKVKGPTERGIKRGAESMKETSDLVLLDKRICLDQTTTRETFAPSSQSADFLSAAATLEQEEVIDVETVSLSSSTGCLQEAKQVEEPISKAEGSLSGEDTQSPDEIIDVDGDQEDSAETIWYKEDPSPQERCSVSPSHSDKEFGLEWTGKCDKDTEIEDIDVIGGLSPGPDPVIISWTESSEGEEEGREDEEVDVVGEKMDGTSSVTLSAVGQMEISQTEVLSY</sequence>
<dbReference type="Gene3D" id="3.30.710.10">
    <property type="entry name" value="Potassium Channel Kv1.1, Chain A"/>
    <property type="match status" value="1"/>
</dbReference>
<dbReference type="SMART" id="SM00225">
    <property type="entry name" value="BTB"/>
    <property type="match status" value="1"/>
</dbReference>
<feature type="region of interest" description="Disordered" evidence="1">
    <location>
        <begin position="505"/>
        <end position="524"/>
    </location>
</feature>
<feature type="compositionally biased region" description="Polar residues" evidence="1">
    <location>
        <begin position="830"/>
        <end position="841"/>
    </location>
</feature>
<evidence type="ECO:0000256" key="1">
    <source>
        <dbReference type="SAM" id="MobiDB-lite"/>
    </source>
</evidence>
<dbReference type="PANTHER" id="PTHR47639">
    <property type="entry name" value="BTB/POZ DOMAIN-CONTAINING PROTEIN 18"/>
    <property type="match status" value="1"/>
</dbReference>
<dbReference type="PROSITE" id="PS50097">
    <property type="entry name" value="BTB"/>
    <property type="match status" value="1"/>
</dbReference>
<evidence type="ECO:0000259" key="2">
    <source>
        <dbReference type="PROSITE" id="PS50097"/>
    </source>
</evidence>
<evidence type="ECO:0000313" key="4">
    <source>
        <dbReference type="Proteomes" id="UP001352852"/>
    </source>
</evidence>
<dbReference type="PANTHER" id="PTHR47639:SF1">
    <property type="entry name" value="BTB_POZ DOMAIN-CONTAINING PROTEIN 18"/>
    <property type="match status" value="1"/>
</dbReference>
<dbReference type="SUPFAM" id="SSF54695">
    <property type="entry name" value="POZ domain"/>
    <property type="match status" value="1"/>
</dbReference>
<feature type="region of interest" description="Disordered" evidence="1">
    <location>
        <begin position="340"/>
        <end position="383"/>
    </location>
</feature>
<evidence type="ECO:0000313" key="3">
    <source>
        <dbReference type="EMBL" id="MED6263332.1"/>
    </source>
</evidence>
<organism evidence="3 4">
    <name type="scientific">Characodon lateralis</name>
    <dbReference type="NCBI Taxonomy" id="208331"/>
    <lineage>
        <taxon>Eukaryota</taxon>
        <taxon>Metazoa</taxon>
        <taxon>Chordata</taxon>
        <taxon>Craniata</taxon>
        <taxon>Vertebrata</taxon>
        <taxon>Euteleostomi</taxon>
        <taxon>Actinopterygii</taxon>
        <taxon>Neopterygii</taxon>
        <taxon>Teleostei</taxon>
        <taxon>Neoteleostei</taxon>
        <taxon>Acanthomorphata</taxon>
        <taxon>Ovalentaria</taxon>
        <taxon>Atherinomorphae</taxon>
        <taxon>Cyprinodontiformes</taxon>
        <taxon>Goodeidae</taxon>
        <taxon>Characodon</taxon>
    </lineage>
</organism>
<dbReference type="Pfam" id="PF00651">
    <property type="entry name" value="BTB"/>
    <property type="match status" value="1"/>
</dbReference>
<feature type="compositionally biased region" description="Polar residues" evidence="1">
    <location>
        <begin position="717"/>
        <end position="731"/>
    </location>
</feature>
<dbReference type="EMBL" id="JAHUTJ010000151">
    <property type="protein sequence ID" value="MED6263332.1"/>
    <property type="molecule type" value="Genomic_DNA"/>
</dbReference>
<feature type="region of interest" description="Disordered" evidence="1">
    <location>
        <begin position="548"/>
        <end position="576"/>
    </location>
</feature>
<gene>
    <name evidence="3" type="ORF">CHARACLAT_003508</name>
</gene>
<keyword evidence="4" id="KW-1185">Reference proteome</keyword>
<feature type="compositionally biased region" description="Polar residues" evidence="1">
    <location>
        <begin position="668"/>
        <end position="687"/>
    </location>
</feature>
<dbReference type="InterPro" id="IPR000210">
    <property type="entry name" value="BTB/POZ_dom"/>
</dbReference>
<feature type="compositionally biased region" description="Basic residues" evidence="1">
    <location>
        <begin position="814"/>
        <end position="826"/>
    </location>
</feature>
<dbReference type="InterPro" id="IPR042915">
    <property type="entry name" value="BTBD18"/>
</dbReference>
<protein>
    <recommendedName>
        <fullName evidence="2">BTB domain-containing protein</fullName>
    </recommendedName>
</protein>
<feature type="compositionally biased region" description="Polar residues" evidence="1">
    <location>
        <begin position="649"/>
        <end position="660"/>
    </location>
</feature>
<comment type="caution">
    <text evidence="3">The sequence shown here is derived from an EMBL/GenBank/DDBJ whole genome shotgun (WGS) entry which is preliminary data.</text>
</comment>
<accession>A0ABU7CKY9</accession>
<feature type="compositionally biased region" description="Acidic residues" evidence="1">
    <location>
        <begin position="970"/>
        <end position="981"/>
    </location>
</feature>
<dbReference type="InterPro" id="IPR011333">
    <property type="entry name" value="SKP1/BTB/POZ_sf"/>
</dbReference>
<feature type="region of interest" description="Disordered" evidence="1">
    <location>
        <begin position="993"/>
        <end position="1014"/>
    </location>
</feature>
<proteinExistence type="predicted"/>
<feature type="compositionally biased region" description="Low complexity" evidence="1">
    <location>
        <begin position="553"/>
        <end position="567"/>
    </location>
</feature>